<evidence type="ECO:0000256" key="12">
    <source>
        <dbReference type="SAM" id="SignalP"/>
    </source>
</evidence>
<keyword evidence="9 10" id="KW-0998">Cell outer membrane</keyword>
<gene>
    <name evidence="15" type="ORF">GGR14_003364</name>
</gene>
<dbReference type="GO" id="GO:0009279">
    <property type="term" value="C:cell outer membrane"/>
    <property type="evidence" value="ECO:0007669"/>
    <property type="project" value="UniProtKB-SubCell"/>
</dbReference>
<feature type="chain" id="PRO_5031514813" evidence="12">
    <location>
        <begin position="20"/>
        <end position="645"/>
    </location>
</feature>
<evidence type="ECO:0000256" key="1">
    <source>
        <dbReference type="ARBA" id="ARBA00004571"/>
    </source>
</evidence>
<keyword evidence="5 12" id="KW-0732">Signal</keyword>
<dbReference type="GO" id="GO:0044718">
    <property type="term" value="P:siderophore transmembrane transport"/>
    <property type="evidence" value="ECO:0007669"/>
    <property type="project" value="TreeGrafter"/>
</dbReference>
<dbReference type="SUPFAM" id="SSF56935">
    <property type="entry name" value="Porins"/>
    <property type="match status" value="1"/>
</dbReference>
<keyword evidence="3 10" id="KW-1134">Transmembrane beta strand</keyword>
<evidence type="ECO:0000313" key="15">
    <source>
        <dbReference type="EMBL" id="MBB4027552.1"/>
    </source>
</evidence>
<feature type="domain" description="TonB-dependent receptor plug" evidence="14">
    <location>
        <begin position="49"/>
        <end position="150"/>
    </location>
</feature>
<evidence type="ECO:0000256" key="5">
    <source>
        <dbReference type="ARBA" id="ARBA00022729"/>
    </source>
</evidence>
<protein>
    <submittedName>
        <fullName evidence="15">Iron complex outermembrane receptor protein</fullName>
    </submittedName>
</protein>
<dbReference type="InterPro" id="IPR000531">
    <property type="entry name" value="Beta-barrel_TonB"/>
</dbReference>
<keyword evidence="4 10" id="KW-0812">Transmembrane</keyword>
<keyword evidence="6 11" id="KW-0798">TonB box</keyword>
<feature type="domain" description="TonB-dependent receptor-like beta-barrel" evidence="13">
    <location>
        <begin position="198"/>
        <end position="618"/>
    </location>
</feature>
<comment type="caution">
    <text evidence="15">The sequence shown here is derived from an EMBL/GenBank/DDBJ whole genome shotgun (WGS) entry which is preliminary data.</text>
</comment>
<dbReference type="InterPro" id="IPR036942">
    <property type="entry name" value="Beta-barrel_TonB_sf"/>
</dbReference>
<dbReference type="RefSeq" id="WP_124315736.1">
    <property type="nucleotide sequence ID" value="NZ_AP028155.1"/>
</dbReference>
<proteinExistence type="inferred from homology"/>
<evidence type="ECO:0000256" key="11">
    <source>
        <dbReference type="RuleBase" id="RU003357"/>
    </source>
</evidence>
<evidence type="ECO:0000256" key="8">
    <source>
        <dbReference type="ARBA" id="ARBA00023170"/>
    </source>
</evidence>
<accession>A0A7W6HYV8</accession>
<dbReference type="PANTHER" id="PTHR30069">
    <property type="entry name" value="TONB-DEPENDENT OUTER MEMBRANE RECEPTOR"/>
    <property type="match status" value="1"/>
</dbReference>
<keyword evidence="2 10" id="KW-0813">Transport</keyword>
<evidence type="ECO:0000256" key="6">
    <source>
        <dbReference type="ARBA" id="ARBA00023077"/>
    </source>
</evidence>
<dbReference type="PANTHER" id="PTHR30069:SF29">
    <property type="entry name" value="HEMOGLOBIN AND HEMOGLOBIN-HAPTOGLOBIN-BINDING PROTEIN 1-RELATED"/>
    <property type="match status" value="1"/>
</dbReference>
<dbReference type="Proteomes" id="UP000546007">
    <property type="component" value="Unassembled WGS sequence"/>
</dbReference>
<dbReference type="OrthoDB" id="9762903at2"/>
<evidence type="ECO:0000313" key="16">
    <source>
        <dbReference type="Proteomes" id="UP000546007"/>
    </source>
</evidence>
<dbReference type="EMBL" id="JACIES010000010">
    <property type="protein sequence ID" value="MBB4027552.1"/>
    <property type="molecule type" value="Genomic_DNA"/>
</dbReference>
<sequence>MKYTLFLLLLTLISLFAQGQHRDSIAMYGTIDTVLVQEKQLDKAKDANAGTRVSTIDIEILNSNRTKSLAELLSENSVVYIKSLGQGALATSSFRGTSSTHTRVNWNGLNINPPMAGSFNFSQIPVFFTDNVELQYGAGNVKNGTGSIGGSINLSNAPIWDDQIHTRAFVEGGSYSTYTGAASVRVGNSRHSFHTRAYYQQSDNNYTYTNKVLMKDPFREKRKEAQYKQAGFMQEAYFKTSANTMLSANVWLQYGDRRLPQPIMVSVTQHEKQEDFDLRSYIGFDYLWGKHKLFLKGAYFLSTLQYDKWSDGTYKYAEEAFNRSVTYHVGADYHYNLSRFVNLNTTLNYTRDQIKAANFSSDNIARNVISWQANFRWSATPWLLVNGQFMGEWNDGEFAPTYSIGLFAHLHENVLTLKGNVAYNYRFPSMNDLYWQPGGNSNLTPEKGFSYDLTLGYTPRLGDPFTLNLDAALYLMDIDGWIMWLPTKDWFWEPRNVQNVRSYGAELSAKAIFRTNHFHARLNINYNYSPSVNRERNFDEDDTYKKQLPYIPKHKANALLNIEYKNCFLNYQTNYTGIRYTMADESYKTNAYTIHNITIGYKLSLHKIKITPQIRIENLFDAYYESTQYYPMPLRNCLASVMFEF</sequence>
<evidence type="ECO:0000256" key="7">
    <source>
        <dbReference type="ARBA" id="ARBA00023136"/>
    </source>
</evidence>
<dbReference type="InterPro" id="IPR037066">
    <property type="entry name" value="Plug_dom_sf"/>
</dbReference>
<dbReference type="PROSITE" id="PS52016">
    <property type="entry name" value="TONB_DEPENDENT_REC_3"/>
    <property type="match status" value="1"/>
</dbReference>
<keyword evidence="7 10" id="KW-0472">Membrane</keyword>
<comment type="subcellular location">
    <subcellularLocation>
        <location evidence="1 10">Cell outer membrane</location>
        <topology evidence="1 10">Multi-pass membrane protein</topology>
    </subcellularLocation>
</comment>
<feature type="signal peptide" evidence="12">
    <location>
        <begin position="1"/>
        <end position="19"/>
    </location>
</feature>
<evidence type="ECO:0000259" key="13">
    <source>
        <dbReference type="Pfam" id="PF00593"/>
    </source>
</evidence>
<dbReference type="GO" id="GO:0015344">
    <property type="term" value="F:siderophore uptake transmembrane transporter activity"/>
    <property type="evidence" value="ECO:0007669"/>
    <property type="project" value="TreeGrafter"/>
</dbReference>
<evidence type="ECO:0000256" key="9">
    <source>
        <dbReference type="ARBA" id="ARBA00023237"/>
    </source>
</evidence>
<evidence type="ECO:0000256" key="10">
    <source>
        <dbReference type="PROSITE-ProRule" id="PRU01360"/>
    </source>
</evidence>
<dbReference type="InterPro" id="IPR039426">
    <property type="entry name" value="TonB-dep_rcpt-like"/>
</dbReference>
<dbReference type="InterPro" id="IPR012910">
    <property type="entry name" value="Plug_dom"/>
</dbReference>
<dbReference type="Pfam" id="PF00593">
    <property type="entry name" value="TonB_dep_Rec_b-barrel"/>
    <property type="match status" value="1"/>
</dbReference>
<dbReference type="GeneID" id="93103069"/>
<evidence type="ECO:0000256" key="3">
    <source>
        <dbReference type="ARBA" id="ARBA00022452"/>
    </source>
</evidence>
<dbReference type="Pfam" id="PF07715">
    <property type="entry name" value="Plug"/>
    <property type="match status" value="1"/>
</dbReference>
<reference evidence="15 16" key="1">
    <citation type="submission" date="2020-08" db="EMBL/GenBank/DDBJ databases">
        <title>Genomic Encyclopedia of Type Strains, Phase IV (KMG-IV): sequencing the most valuable type-strain genomes for metagenomic binning, comparative biology and taxonomic classification.</title>
        <authorList>
            <person name="Goeker M."/>
        </authorList>
    </citation>
    <scope>NUCLEOTIDE SEQUENCE [LARGE SCALE GENOMIC DNA]</scope>
    <source>
        <strain evidence="15 16">DSM 105721</strain>
    </source>
</reference>
<keyword evidence="16" id="KW-1185">Reference proteome</keyword>
<evidence type="ECO:0000256" key="4">
    <source>
        <dbReference type="ARBA" id="ARBA00022692"/>
    </source>
</evidence>
<evidence type="ECO:0000259" key="14">
    <source>
        <dbReference type="Pfam" id="PF07715"/>
    </source>
</evidence>
<comment type="similarity">
    <text evidence="10 11">Belongs to the TonB-dependent receptor family.</text>
</comment>
<keyword evidence="8 15" id="KW-0675">Receptor</keyword>
<dbReference type="Gene3D" id="2.40.170.20">
    <property type="entry name" value="TonB-dependent receptor, beta-barrel domain"/>
    <property type="match status" value="1"/>
</dbReference>
<dbReference type="AlphaFoldDB" id="A0A7W6HYV8"/>
<evidence type="ECO:0000256" key="2">
    <source>
        <dbReference type="ARBA" id="ARBA00022448"/>
    </source>
</evidence>
<name>A0A7W6HYV8_9BACT</name>
<organism evidence="15 16">
    <name type="scientific">Butyricimonas faecihominis</name>
    <dbReference type="NCBI Taxonomy" id="1472416"/>
    <lineage>
        <taxon>Bacteria</taxon>
        <taxon>Pseudomonadati</taxon>
        <taxon>Bacteroidota</taxon>
        <taxon>Bacteroidia</taxon>
        <taxon>Bacteroidales</taxon>
        <taxon>Odoribacteraceae</taxon>
        <taxon>Butyricimonas</taxon>
    </lineage>
</organism>
<dbReference type="Gene3D" id="2.170.130.10">
    <property type="entry name" value="TonB-dependent receptor, plug domain"/>
    <property type="match status" value="1"/>
</dbReference>